<keyword evidence="7" id="KW-0822">Tryptophan biosynthesis</keyword>
<dbReference type="Pfam" id="PF00425">
    <property type="entry name" value="Chorismate_bind"/>
    <property type="match status" value="1"/>
</dbReference>
<dbReference type="EC" id="4.1.3.27" evidence="4"/>
<evidence type="ECO:0000256" key="4">
    <source>
        <dbReference type="ARBA" id="ARBA00012266"/>
    </source>
</evidence>
<keyword evidence="6" id="KW-0479">Metal-binding</keyword>
<evidence type="ECO:0000313" key="13">
    <source>
        <dbReference type="EMBL" id="CAB4580659.1"/>
    </source>
</evidence>
<keyword evidence="10" id="KW-0456">Lyase</keyword>
<dbReference type="PANTHER" id="PTHR11236:SF46">
    <property type="entry name" value="ANTHRANILATE SYNTHASE COMPONENT 1"/>
    <property type="match status" value="1"/>
</dbReference>
<accession>A0A6J6EZB0</accession>
<feature type="domain" description="Anthranilate synthase component I N-terminal" evidence="12">
    <location>
        <begin position="37"/>
        <end position="176"/>
    </location>
</feature>
<gene>
    <name evidence="13" type="ORF">UFOPK1726_00895</name>
</gene>
<dbReference type="InterPro" id="IPR005801">
    <property type="entry name" value="ADC_synthase"/>
</dbReference>
<dbReference type="NCBIfam" id="NF010086">
    <property type="entry name" value="PRK13571.1"/>
    <property type="match status" value="1"/>
</dbReference>
<dbReference type="InterPro" id="IPR015890">
    <property type="entry name" value="Chorismate_C"/>
</dbReference>
<comment type="cofactor">
    <cofactor evidence="1">
        <name>Mg(2+)</name>
        <dbReference type="ChEBI" id="CHEBI:18420"/>
    </cofactor>
</comment>
<evidence type="ECO:0000259" key="11">
    <source>
        <dbReference type="Pfam" id="PF00425"/>
    </source>
</evidence>
<dbReference type="InterPro" id="IPR006805">
    <property type="entry name" value="Anth_synth_I_N"/>
</dbReference>
<keyword evidence="5" id="KW-0028">Amino-acid biosynthesis</keyword>
<protein>
    <recommendedName>
        <fullName evidence="4">anthranilate synthase</fullName>
        <ecNumber evidence="4">4.1.3.27</ecNumber>
    </recommendedName>
</protein>
<dbReference type="EMBL" id="CAEZTT010000108">
    <property type="protein sequence ID" value="CAB4580659.1"/>
    <property type="molecule type" value="Genomic_DNA"/>
</dbReference>
<comment type="pathway">
    <text evidence="2">Amino-acid biosynthesis; L-tryptophan biosynthesis; L-tryptophan from chorismate: step 1/5.</text>
</comment>
<keyword evidence="9" id="KW-0057">Aromatic amino acid biosynthesis</keyword>
<evidence type="ECO:0000256" key="9">
    <source>
        <dbReference type="ARBA" id="ARBA00023141"/>
    </source>
</evidence>
<dbReference type="PANTHER" id="PTHR11236">
    <property type="entry name" value="AMINOBENZOATE/ANTHRANILATE SYNTHASE"/>
    <property type="match status" value="1"/>
</dbReference>
<reference evidence="13" key="1">
    <citation type="submission" date="2020-05" db="EMBL/GenBank/DDBJ databases">
        <authorList>
            <person name="Chiriac C."/>
            <person name="Salcher M."/>
            <person name="Ghai R."/>
            <person name="Kavagutti S V."/>
        </authorList>
    </citation>
    <scope>NUCLEOTIDE SEQUENCE</scope>
</reference>
<feature type="domain" description="Chorismate-utilising enzyme C-terminal" evidence="11">
    <location>
        <begin position="234"/>
        <end position="492"/>
    </location>
</feature>
<evidence type="ECO:0000256" key="2">
    <source>
        <dbReference type="ARBA" id="ARBA00004873"/>
    </source>
</evidence>
<dbReference type="AlphaFoldDB" id="A0A6J6EZB0"/>
<keyword evidence="8" id="KW-0460">Magnesium</keyword>
<dbReference type="GO" id="GO:0000162">
    <property type="term" value="P:L-tryptophan biosynthetic process"/>
    <property type="evidence" value="ECO:0007669"/>
    <property type="project" value="UniProtKB-UniPathway"/>
</dbReference>
<dbReference type="PRINTS" id="PR00095">
    <property type="entry name" value="ANTSNTHASEI"/>
</dbReference>
<dbReference type="GO" id="GO:0004049">
    <property type="term" value="F:anthranilate synthase activity"/>
    <property type="evidence" value="ECO:0007669"/>
    <property type="project" value="UniProtKB-EC"/>
</dbReference>
<evidence type="ECO:0000256" key="1">
    <source>
        <dbReference type="ARBA" id="ARBA00001946"/>
    </source>
</evidence>
<dbReference type="Gene3D" id="3.60.120.10">
    <property type="entry name" value="Anthranilate synthase"/>
    <property type="match status" value="1"/>
</dbReference>
<name>A0A6J6EZB0_9ZZZZ</name>
<evidence type="ECO:0000256" key="5">
    <source>
        <dbReference type="ARBA" id="ARBA00022605"/>
    </source>
</evidence>
<evidence type="ECO:0000256" key="7">
    <source>
        <dbReference type="ARBA" id="ARBA00022822"/>
    </source>
</evidence>
<dbReference type="NCBIfam" id="TIGR00564">
    <property type="entry name" value="trpE_most"/>
    <property type="match status" value="1"/>
</dbReference>
<evidence type="ECO:0000256" key="10">
    <source>
        <dbReference type="ARBA" id="ARBA00023239"/>
    </source>
</evidence>
<evidence type="ECO:0000256" key="6">
    <source>
        <dbReference type="ARBA" id="ARBA00022723"/>
    </source>
</evidence>
<sequence length="509" mass="55159">MSSIEAFSGKNSLSLLEFQKLASEHRVIPVTRQLLADDSTPISLYQKLTRNQPGTFLLESAENDKSWSRWSFIGVRSAAHLTVDSTGAHWQGRVPVGLVDHHEPVTAIKIALTALTTKRFPNLPPLTGGLVGAFGYDFVRRLETSVGESERVSELPEAVLLLTTDMAAVDHHTGSIWLIANAVNFDNSAERVVEAYQDCLNRLDQMQRALAQPSALSPIAIEPKQMTIETADSDEEFEAAARRAKEYIFSGDAFQIVLSRQFKTKISRTSLDVYRTLRATNPSPYMYHFNLPTGSTAGIQIVGASPEALLKVTEGECMLHPIAGTRPRGKTSAQDLAYEADLLNDAKERAEHLMLVDLGRNDLGKVSEPGSVAVTEFMKIERYSHVMHIVSTVTSTLAKGKTAFDALIGTFPAGTLSGAPKPRAMQLIDELEQVPRGFYAGCVGYIDFAGNLDMAITIRTVVIDGVSATAQAGAGIVADSDPASENQECKNKVKAVLNAIALAEGSRSI</sequence>
<dbReference type="InterPro" id="IPR019999">
    <property type="entry name" value="Anth_synth_I-like"/>
</dbReference>
<evidence type="ECO:0000259" key="12">
    <source>
        <dbReference type="Pfam" id="PF04715"/>
    </source>
</evidence>
<dbReference type="SUPFAM" id="SSF56322">
    <property type="entry name" value="ADC synthase"/>
    <property type="match status" value="1"/>
</dbReference>
<dbReference type="InterPro" id="IPR005256">
    <property type="entry name" value="Anth_synth_I_PabB"/>
</dbReference>
<evidence type="ECO:0000256" key="3">
    <source>
        <dbReference type="ARBA" id="ARBA00009562"/>
    </source>
</evidence>
<dbReference type="UniPathway" id="UPA00035">
    <property type="reaction ID" value="UER00040"/>
</dbReference>
<dbReference type="GO" id="GO:0046872">
    <property type="term" value="F:metal ion binding"/>
    <property type="evidence" value="ECO:0007669"/>
    <property type="project" value="UniProtKB-KW"/>
</dbReference>
<comment type="similarity">
    <text evidence="3">Belongs to the anthranilate synthase component I family.</text>
</comment>
<evidence type="ECO:0000256" key="8">
    <source>
        <dbReference type="ARBA" id="ARBA00022842"/>
    </source>
</evidence>
<organism evidence="13">
    <name type="scientific">freshwater metagenome</name>
    <dbReference type="NCBI Taxonomy" id="449393"/>
    <lineage>
        <taxon>unclassified sequences</taxon>
        <taxon>metagenomes</taxon>
        <taxon>ecological metagenomes</taxon>
    </lineage>
</organism>
<dbReference type="Pfam" id="PF04715">
    <property type="entry name" value="Anth_synt_I_N"/>
    <property type="match status" value="1"/>
</dbReference>
<proteinExistence type="inferred from homology"/>